<dbReference type="GO" id="GO:0003676">
    <property type="term" value="F:nucleic acid binding"/>
    <property type="evidence" value="ECO:0007669"/>
    <property type="project" value="InterPro"/>
</dbReference>
<feature type="region of interest" description="Disordered" evidence="1">
    <location>
        <begin position="408"/>
        <end position="427"/>
    </location>
</feature>
<dbReference type="FunFam" id="3.30.420.10:FF:000032">
    <property type="entry name" value="Retrovirus-related Pol polyprotein from transposon 297-like Protein"/>
    <property type="match status" value="1"/>
</dbReference>
<dbReference type="PANTHER" id="PTHR37984">
    <property type="entry name" value="PROTEIN CBG26694"/>
    <property type="match status" value="1"/>
</dbReference>
<dbReference type="FunFam" id="1.10.340.70:FF:000001">
    <property type="entry name" value="Retrovirus-related Pol polyprotein from transposon gypsy-like Protein"/>
    <property type="match status" value="1"/>
</dbReference>
<evidence type="ECO:0000256" key="1">
    <source>
        <dbReference type="SAM" id="MobiDB-lite"/>
    </source>
</evidence>
<keyword evidence="4" id="KW-1185">Reference proteome</keyword>
<dbReference type="Gene3D" id="3.30.420.10">
    <property type="entry name" value="Ribonuclease H-like superfamily/Ribonuclease H"/>
    <property type="match status" value="1"/>
</dbReference>
<feature type="domain" description="Integrase catalytic" evidence="2">
    <location>
        <begin position="124"/>
        <end position="283"/>
    </location>
</feature>
<feature type="compositionally biased region" description="Basic and acidic residues" evidence="1">
    <location>
        <begin position="411"/>
        <end position="421"/>
    </location>
</feature>
<dbReference type="PANTHER" id="PTHR37984:SF15">
    <property type="entry name" value="INTEGRASE CATALYTIC DOMAIN-CONTAINING PROTEIN"/>
    <property type="match status" value="1"/>
</dbReference>
<dbReference type="InterPro" id="IPR041588">
    <property type="entry name" value="Integrase_H2C2"/>
</dbReference>
<evidence type="ECO:0000313" key="3">
    <source>
        <dbReference type="EMBL" id="KAK3100248.1"/>
    </source>
</evidence>
<dbReference type="AlphaFoldDB" id="A0AA89C433"/>
<dbReference type="Pfam" id="PF17921">
    <property type="entry name" value="Integrase_H2C2"/>
    <property type="match status" value="1"/>
</dbReference>
<dbReference type="PROSITE" id="PS50994">
    <property type="entry name" value="INTEGRASE"/>
    <property type="match status" value="1"/>
</dbReference>
<name>A0AA89C433_PINIB</name>
<proteinExistence type="predicted"/>
<dbReference type="InterPro" id="IPR036397">
    <property type="entry name" value="RNaseH_sf"/>
</dbReference>
<evidence type="ECO:0000313" key="4">
    <source>
        <dbReference type="Proteomes" id="UP001186944"/>
    </source>
</evidence>
<dbReference type="Gene3D" id="1.10.340.70">
    <property type="match status" value="1"/>
</dbReference>
<dbReference type="InterPro" id="IPR054465">
    <property type="entry name" value="Integrase_p58-like_C"/>
</dbReference>
<dbReference type="InterPro" id="IPR050951">
    <property type="entry name" value="Retrovirus_Pol_polyprotein"/>
</dbReference>
<dbReference type="InterPro" id="IPR001584">
    <property type="entry name" value="Integrase_cat-core"/>
</dbReference>
<gene>
    <name evidence="3" type="ORF">FSP39_016927</name>
</gene>
<dbReference type="InterPro" id="IPR012337">
    <property type="entry name" value="RNaseH-like_sf"/>
</dbReference>
<dbReference type="Pfam" id="PF22938">
    <property type="entry name" value="Integrase_p58_C"/>
    <property type="match status" value="1"/>
</dbReference>
<organism evidence="3 4">
    <name type="scientific">Pinctada imbricata</name>
    <name type="common">Atlantic pearl-oyster</name>
    <name type="synonym">Pinctada martensii</name>
    <dbReference type="NCBI Taxonomy" id="66713"/>
    <lineage>
        <taxon>Eukaryota</taxon>
        <taxon>Metazoa</taxon>
        <taxon>Spiralia</taxon>
        <taxon>Lophotrochozoa</taxon>
        <taxon>Mollusca</taxon>
        <taxon>Bivalvia</taxon>
        <taxon>Autobranchia</taxon>
        <taxon>Pteriomorphia</taxon>
        <taxon>Pterioida</taxon>
        <taxon>Pterioidea</taxon>
        <taxon>Pteriidae</taxon>
        <taxon>Pinctada</taxon>
    </lineage>
</organism>
<dbReference type="SUPFAM" id="SSF53098">
    <property type="entry name" value="Ribonuclease H-like"/>
    <property type="match status" value="1"/>
</dbReference>
<protein>
    <recommendedName>
        <fullName evidence="2">Integrase catalytic domain-containing protein</fullName>
    </recommendedName>
</protein>
<evidence type="ECO:0000259" key="2">
    <source>
        <dbReference type="PROSITE" id="PS50994"/>
    </source>
</evidence>
<accession>A0AA89C433</accession>
<sequence>METKNHPTYKEVALLGHFKKSIWSQWEKLIISDGVLYRRYTDDGNKETLQAVIPNSERRTVLTQYHDCKTSAHLGVTKTLNKIRQHYFWPVMQSDVRTYIAGCDKCSRKKEFQQKRRAPMQIVQSHAPMEHIATDILCELPSTSAGNKYIFVVSDYYTKWTESFPMPNIESETVAKFIVEEVITRFGVPSIIHSDQGSQYKSKLFSDVCELLGIQKIHTTPYHPQSDGMVERFNKTLCNMLSAYVQDNHRDWDTHLPYVMMVYRSAMQETTGCTPNRLMLVREVTTPLYITYGLPSTSKRIPSNQWAWHLQEQMEDKHKFVNAHVQGEMKRQTLGWMKFKKGDRVYVFFPQRKAGTSSKLTSYWNYPFDITRKVSDFLYKVNCGYRGKPQTIHVDRLRLVKSQVLRGESASGDKSETHSTLEVDLPSVTRQREDKSVRSRRAPVWLDDYYRY</sequence>
<reference evidence="3" key="1">
    <citation type="submission" date="2019-08" db="EMBL/GenBank/DDBJ databases">
        <title>The improved chromosome-level genome for the pearl oyster Pinctada fucata martensii using PacBio sequencing and Hi-C.</title>
        <authorList>
            <person name="Zheng Z."/>
        </authorList>
    </citation>
    <scope>NUCLEOTIDE SEQUENCE</scope>
    <source>
        <strain evidence="3">ZZ-2019</strain>
        <tissue evidence="3">Adductor muscle</tissue>
    </source>
</reference>
<dbReference type="EMBL" id="VSWD01000006">
    <property type="protein sequence ID" value="KAK3100248.1"/>
    <property type="molecule type" value="Genomic_DNA"/>
</dbReference>
<dbReference type="GO" id="GO:0015074">
    <property type="term" value="P:DNA integration"/>
    <property type="evidence" value="ECO:0007669"/>
    <property type="project" value="InterPro"/>
</dbReference>
<dbReference type="Proteomes" id="UP001186944">
    <property type="component" value="Unassembled WGS sequence"/>
</dbReference>
<dbReference type="Pfam" id="PF00665">
    <property type="entry name" value="rve"/>
    <property type="match status" value="1"/>
</dbReference>
<comment type="caution">
    <text evidence="3">The sequence shown here is derived from an EMBL/GenBank/DDBJ whole genome shotgun (WGS) entry which is preliminary data.</text>
</comment>